<sequence length="171" mass="19079">MIITDIPGLPTTITSWGIDWPECACRNDPQGEGFWPVNPQGERVEPDKEAWPKQLYVCDRQTCGLVLDAATFDAEAQTFGIVGIILPPKVVALTREAARCVCGNTDQHWDFWPVDQHGRQQSDPGEDIGDRMRCARPGCGLVYDWITYDREAGTFDVIGRIKDVETARADV</sequence>
<gene>
    <name evidence="1" type="ORF">ACFQ3T_02080</name>
</gene>
<proteinExistence type="predicted"/>
<reference evidence="2" key="1">
    <citation type="journal article" date="2019" name="Int. J. Syst. Evol. Microbiol.">
        <title>The Global Catalogue of Microorganisms (GCM) 10K type strain sequencing project: providing services to taxonomists for standard genome sequencing and annotation.</title>
        <authorList>
            <consortium name="The Broad Institute Genomics Platform"/>
            <consortium name="The Broad Institute Genome Sequencing Center for Infectious Disease"/>
            <person name="Wu L."/>
            <person name="Ma J."/>
        </authorList>
    </citation>
    <scope>NUCLEOTIDE SEQUENCE [LARGE SCALE GENOMIC DNA]</scope>
    <source>
        <strain evidence="2">CCUG 60214</strain>
    </source>
</reference>
<accession>A0ABW3QDR0</accession>
<evidence type="ECO:0000313" key="2">
    <source>
        <dbReference type="Proteomes" id="UP001597168"/>
    </source>
</evidence>
<organism evidence="1 2">
    <name type="scientific">Saccharothrix hoggarensis</name>
    <dbReference type="NCBI Taxonomy" id="913853"/>
    <lineage>
        <taxon>Bacteria</taxon>
        <taxon>Bacillati</taxon>
        <taxon>Actinomycetota</taxon>
        <taxon>Actinomycetes</taxon>
        <taxon>Pseudonocardiales</taxon>
        <taxon>Pseudonocardiaceae</taxon>
        <taxon>Saccharothrix</taxon>
    </lineage>
</organism>
<keyword evidence="2" id="KW-1185">Reference proteome</keyword>
<name>A0ABW3QDR0_9PSEU</name>
<dbReference type="RefSeq" id="WP_380719108.1">
    <property type="nucleotide sequence ID" value="NZ_JBHTLK010000005.1"/>
</dbReference>
<evidence type="ECO:0000313" key="1">
    <source>
        <dbReference type="EMBL" id="MFD1145907.1"/>
    </source>
</evidence>
<protein>
    <submittedName>
        <fullName evidence="1">Uncharacterized protein</fullName>
    </submittedName>
</protein>
<dbReference type="EMBL" id="JBHTLK010000005">
    <property type="protein sequence ID" value="MFD1145907.1"/>
    <property type="molecule type" value="Genomic_DNA"/>
</dbReference>
<dbReference type="Proteomes" id="UP001597168">
    <property type="component" value="Unassembled WGS sequence"/>
</dbReference>
<comment type="caution">
    <text evidence="1">The sequence shown here is derived from an EMBL/GenBank/DDBJ whole genome shotgun (WGS) entry which is preliminary data.</text>
</comment>